<comment type="caution">
    <text evidence="2">The sequence shown here is derived from an EMBL/GenBank/DDBJ whole genome shotgun (WGS) entry which is preliminary data.</text>
</comment>
<proteinExistence type="predicted"/>
<dbReference type="EMBL" id="BMMM01000010">
    <property type="protein sequence ID" value="GGN73737.1"/>
    <property type="molecule type" value="Genomic_DNA"/>
</dbReference>
<accession>A0A917Y8Z2</accession>
<dbReference type="Proteomes" id="UP000600365">
    <property type="component" value="Unassembled WGS sequence"/>
</dbReference>
<evidence type="ECO:0000256" key="1">
    <source>
        <dbReference type="SAM" id="MobiDB-lite"/>
    </source>
</evidence>
<reference evidence="2 3" key="1">
    <citation type="journal article" date="2014" name="Int. J. Syst. Evol. Microbiol.">
        <title>Complete genome sequence of Corynebacterium casei LMG S-19264T (=DSM 44701T), isolated from a smear-ripened cheese.</title>
        <authorList>
            <consortium name="US DOE Joint Genome Institute (JGI-PGF)"/>
            <person name="Walter F."/>
            <person name="Albersmeier A."/>
            <person name="Kalinowski J."/>
            <person name="Ruckert C."/>
        </authorList>
    </citation>
    <scope>NUCLEOTIDE SEQUENCE [LARGE SCALE GENOMIC DNA]</scope>
    <source>
        <strain evidence="2 3">CGMCC 4.7111</strain>
    </source>
</reference>
<keyword evidence="3" id="KW-1185">Reference proteome</keyword>
<gene>
    <name evidence="2" type="ORF">GCM10011579_052140</name>
</gene>
<protein>
    <submittedName>
        <fullName evidence="2">Uncharacterized protein</fullName>
    </submittedName>
</protein>
<sequence length="82" mass="8714">MRGLGVRARRRVRAGWFFALFLRIRPVTKALGFQERPVRGAGNCVTSPHPPAPEEQPRGPCGAAPVKARVGAEGANNPLASG</sequence>
<organism evidence="2 3">
    <name type="scientific">Streptomyces albiflavescens</name>
    <dbReference type="NCBI Taxonomy" id="1623582"/>
    <lineage>
        <taxon>Bacteria</taxon>
        <taxon>Bacillati</taxon>
        <taxon>Actinomycetota</taxon>
        <taxon>Actinomycetes</taxon>
        <taxon>Kitasatosporales</taxon>
        <taxon>Streptomycetaceae</taxon>
        <taxon>Streptomyces</taxon>
    </lineage>
</organism>
<evidence type="ECO:0000313" key="2">
    <source>
        <dbReference type="EMBL" id="GGN73737.1"/>
    </source>
</evidence>
<feature type="region of interest" description="Disordered" evidence="1">
    <location>
        <begin position="39"/>
        <end position="65"/>
    </location>
</feature>
<evidence type="ECO:0000313" key="3">
    <source>
        <dbReference type="Proteomes" id="UP000600365"/>
    </source>
</evidence>
<dbReference type="AlphaFoldDB" id="A0A917Y8Z2"/>
<name>A0A917Y8Z2_9ACTN</name>